<dbReference type="AlphaFoldDB" id="A0AAN7H985"/>
<comment type="caution">
    <text evidence="1">The sequence shown here is derived from an EMBL/GenBank/DDBJ whole genome shotgun (WGS) entry which is preliminary data.</text>
</comment>
<dbReference type="EMBL" id="MU860282">
    <property type="protein sequence ID" value="KAK4235263.1"/>
    <property type="molecule type" value="Genomic_DNA"/>
</dbReference>
<accession>A0AAN7H985</accession>
<protein>
    <submittedName>
        <fullName evidence="1">Uncharacterized protein</fullName>
    </submittedName>
</protein>
<sequence>YSGQLAALIEAQSTIRNPLMAPRNLLLLGKQIDTIIPVDNLKHVGRDFARYYIQASRSLRIFSLVEDPAFRSPASTEFPSWLPDLTAPLRPLPLDTEHWGTAQAHFPRRPPKVEGDSLLVQGNKLTTIILTTILLSTL</sequence>
<proteinExistence type="predicted"/>
<reference evidence="1" key="2">
    <citation type="submission" date="2023-05" db="EMBL/GenBank/DDBJ databases">
        <authorList>
            <consortium name="Lawrence Berkeley National Laboratory"/>
            <person name="Steindorff A."/>
            <person name="Hensen N."/>
            <person name="Bonometti L."/>
            <person name="Westerberg I."/>
            <person name="Brannstrom I.O."/>
            <person name="Guillou S."/>
            <person name="Cros-Aarteil S."/>
            <person name="Calhoun S."/>
            <person name="Haridas S."/>
            <person name="Kuo A."/>
            <person name="Mondo S."/>
            <person name="Pangilinan J."/>
            <person name="Riley R."/>
            <person name="Labutti K."/>
            <person name="Andreopoulos B."/>
            <person name="Lipzen A."/>
            <person name="Chen C."/>
            <person name="Yanf M."/>
            <person name="Daum C."/>
            <person name="Ng V."/>
            <person name="Clum A."/>
            <person name="Ohm R."/>
            <person name="Martin F."/>
            <person name="Silar P."/>
            <person name="Natvig D."/>
            <person name="Lalanne C."/>
            <person name="Gautier V."/>
            <person name="Ament-Velasquez S.L."/>
            <person name="Kruys A."/>
            <person name="Hutchinson M.I."/>
            <person name="Powell A.J."/>
            <person name="Barry K."/>
            <person name="Miller A.N."/>
            <person name="Grigoriev I.V."/>
            <person name="Debuchy R."/>
            <person name="Gladieux P."/>
            <person name="Thoren M.H."/>
            <person name="Johannesson H."/>
        </authorList>
    </citation>
    <scope>NUCLEOTIDE SEQUENCE</scope>
    <source>
        <strain evidence="1">CBS 532.94</strain>
    </source>
</reference>
<dbReference type="Proteomes" id="UP001303760">
    <property type="component" value="Unassembled WGS sequence"/>
</dbReference>
<name>A0AAN7H985_9PEZI</name>
<evidence type="ECO:0000313" key="1">
    <source>
        <dbReference type="EMBL" id="KAK4235263.1"/>
    </source>
</evidence>
<organism evidence="1 2">
    <name type="scientific">Achaetomium macrosporum</name>
    <dbReference type="NCBI Taxonomy" id="79813"/>
    <lineage>
        <taxon>Eukaryota</taxon>
        <taxon>Fungi</taxon>
        <taxon>Dikarya</taxon>
        <taxon>Ascomycota</taxon>
        <taxon>Pezizomycotina</taxon>
        <taxon>Sordariomycetes</taxon>
        <taxon>Sordariomycetidae</taxon>
        <taxon>Sordariales</taxon>
        <taxon>Chaetomiaceae</taxon>
        <taxon>Achaetomium</taxon>
    </lineage>
</organism>
<reference evidence="1" key="1">
    <citation type="journal article" date="2023" name="Mol. Phylogenet. Evol.">
        <title>Genome-scale phylogeny and comparative genomics of the fungal order Sordariales.</title>
        <authorList>
            <person name="Hensen N."/>
            <person name="Bonometti L."/>
            <person name="Westerberg I."/>
            <person name="Brannstrom I.O."/>
            <person name="Guillou S."/>
            <person name="Cros-Aarteil S."/>
            <person name="Calhoun S."/>
            <person name="Haridas S."/>
            <person name="Kuo A."/>
            <person name="Mondo S."/>
            <person name="Pangilinan J."/>
            <person name="Riley R."/>
            <person name="LaButti K."/>
            <person name="Andreopoulos B."/>
            <person name="Lipzen A."/>
            <person name="Chen C."/>
            <person name="Yan M."/>
            <person name="Daum C."/>
            <person name="Ng V."/>
            <person name="Clum A."/>
            <person name="Steindorff A."/>
            <person name="Ohm R.A."/>
            <person name="Martin F."/>
            <person name="Silar P."/>
            <person name="Natvig D.O."/>
            <person name="Lalanne C."/>
            <person name="Gautier V."/>
            <person name="Ament-Velasquez S.L."/>
            <person name="Kruys A."/>
            <person name="Hutchinson M.I."/>
            <person name="Powell A.J."/>
            <person name="Barry K."/>
            <person name="Miller A.N."/>
            <person name="Grigoriev I.V."/>
            <person name="Debuchy R."/>
            <person name="Gladieux P."/>
            <person name="Hiltunen Thoren M."/>
            <person name="Johannesson H."/>
        </authorList>
    </citation>
    <scope>NUCLEOTIDE SEQUENCE</scope>
    <source>
        <strain evidence="1">CBS 532.94</strain>
    </source>
</reference>
<feature type="non-terminal residue" evidence="1">
    <location>
        <position position="1"/>
    </location>
</feature>
<keyword evidence="2" id="KW-1185">Reference proteome</keyword>
<evidence type="ECO:0000313" key="2">
    <source>
        <dbReference type="Proteomes" id="UP001303760"/>
    </source>
</evidence>
<gene>
    <name evidence="1" type="ORF">C8A03DRAFT_17968</name>
</gene>